<protein>
    <recommendedName>
        <fullName evidence="3">C2H2-type domain-containing protein</fullName>
    </recommendedName>
</protein>
<evidence type="ECO:0000313" key="2">
    <source>
        <dbReference type="Proteomes" id="UP000242381"/>
    </source>
</evidence>
<reference evidence="1 2" key="1">
    <citation type="journal article" date="2016" name="Proc. Natl. Acad. Sci. U.S.A.">
        <title>Lipid metabolic changes in an early divergent fungus govern the establishment of a mutualistic symbiosis with endobacteria.</title>
        <authorList>
            <person name="Lastovetsky O.A."/>
            <person name="Gaspar M.L."/>
            <person name="Mondo S.J."/>
            <person name="LaButti K.M."/>
            <person name="Sandor L."/>
            <person name="Grigoriev I.V."/>
            <person name="Henry S.A."/>
            <person name="Pawlowska T.E."/>
        </authorList>
    </citation>
    <scope>NUCLEOTIDE SEQUENCE [LARGE SCALE GENOMIC DNA]</scope>
    <source>
        <strain evidence="1 2">ATCC 11559</strain>
    </source>
</reference>
<dbReference type="EMBL" id="KV921273">
    <property type="protein sequence ID" value="ORE21861.1"/>
    <property type="molecule type" value="Genomic_DNA"/>
</dbReference>
<name>A0A1X0SCD9_RHIZD</name>
<evidence type="ECO:0000313" key="1">
    <source>
        <dbReference type="EMBL" id="ORE21861.1"/>
    </source>
</evidence>
<sequence length="378" mass="44238">MHMPYYFYFRVCVAFSQKNIFLLKSLFSLKMTTKPKKNLRRRYLEVEGISYPIYVFKNYNSKLFVQAYVSCKEYFTILDDLSFHMIDCHEPKENQDLKDSYSSLCDDQKWVLSSGKAVEDALYDFSRTLTVDHPSRSLIIDTEDKAYMKYGIFTKEELEKIKKENPVLNSVSICKELRDYINVFNCNTTQAVRQSLNKRHRWEFEDYAIKKHHDFDWVIRQRSRNVVSKKKNTDRVVGSVGPMERKKIGYKCDLIIREFTADHEEGTKYGVNEVGIQYDKNGSKTMKEDFLKLPKALKDMLNRLVMKKKIHEGMEVVGFLRSDLAMKVIIADRPRPYVTRITRGKELSIPSSIEKFGAEVFPVLVQAPICTTGALMFN</sequence>
<dbReference type="Proteomes" id="UP000242381">
    <property type="component" value="Unassembled WGS sequence"/>
</dbReference>
<dbReference type="OMA" id="WAKHTIY"/>
<proteinExistence type="predicted"/>
<accession>A0A1X0SCD9</accession>
<evidence type="ECO:0008006" key="3">
    <source>
        <dbReference type="Google" id="ProtNLM"/>
    </source>
</evidence>
<dbReference type="AlphaFoldDB" id="A0A1X0SCD9"/>
<organism evidence="1 2">
    <name type="scientific">Rhizopus microsporus</name>
    <dbReference type="NCBI Taxonomy" id="58291"/>
    <lineage>
        <taxon>Eukaryota</taxon>
        <taxon>Fungi</taxon>
        <taxon>Fungi incertae sedis</taxon>
        <taxon>Mucoromycota</taxon>
        <taxon>Mucoromycotina</taxon>
        <taxon>Mucoromycetes</taxon>
        <taxon>Mucorales</taxon>
        <taxon>Mucorineae</taxon>
        <taxon>Rhizopodaceae</taxon>
        <taxon>Rhizopus</taxon>
    </lineage>
</organism>
<gene>
    <name evidence="1" type="ORF">BCV71DRAFT_231921</name>
</gene>